<comment type="caution">
    <text evidence="5">The sequence shown here is derived from an EMBL/GenBank/DDBJ whole genome shotgun (WGS) entry which is preliminary data.</text>
</comment>
<evidence type="ECO:0000256" key="1">
    <source>
        <dbReference type="ARBA" id="ARBA00022801"/>
    </source>
</evidence>
<dbReference type="InterPro" id="IPR014001">
    <property type="entry name" value="Helicase_ATP-bd"/>
</dbReference>
<feature type="compositionally biased region" description="Acidic residues" evidence="2">
    <location>
        <begin position="1"/>
        <end position="16"/>
    </location>
</feature>
<dbReference type="Proteomes" id="UP001491310">
    <property type="component" value="Unassembled WGS sequence"/>
</dbReference>
<sequence>MEDCEPDVCPDTDDEQAVSAKESSEEDDEEVGEDDNEGDSQEEQRDRRESNIRALLSGSLQVQRKALLPKILSVNDAEATLRSAFKSPFPNAPARSDALRRKLLKRRTFVPWGSATPFKLFKPMHTLAEPPPLQPPVEAEDPEERLVLWEPPPDEGGSPVAVDGMLTKWLRPHQREGVAFMFECVTGLRDFGGNGCILADDMGLGKTLQGISLLWTLLQSGHALLGGEPLAKRVIICCPTSLVSNWDSECGKWLKGRVRTLPLSESSREDVISSISDFLRPNTMYQVLILSYETFRLHSERLKGENACDLLICDEAHRLKNDQTLINKALDSLACKRRVLLSGTPMQNHLDEFYAMVNFCNPGVLGTPSQFRRHYEGPIVAGREPDASEEVVEVVCCRPSPLQIDLYNHFLASNAAQRMLSAASTKGKASALTAINALRKLCGHPKLIYDLIHPTSGKAPAEADGFKDCGQFFPPGLFDDGRAGRSRGVLPLGWGALSGKMAVLGCMLALLRPTGERIVVVSNSTQVLDLIGQLCREKAYPALRLDGTTTLKKRAKMVQQFNQEPGQFVFLLSSKAGGCGINLIGGNRLILFDPDWNPANDKQAAARVWRDGQKKRVYVYKFLTTGTIEEKVFQRQLAKEGLQQVVNNTAGSASAGSDAGDGAGIAAAAMSAEDLRDLFTLRLHTASDTFDNMCNDDGDEAADHEGGEGSGAPYSAPEIGAPAEEDLKSWGQHTSTSTVPDAMMRTIGQQLPDQVSFVFSCKVAGKAIEGEEPEVLPPGASSRDAPAAGTPVTPAMRPAERAGLSAAAASAPSRMCMSASTPASVYQRSSPGKENEQRNAATLGSRLAAKSTSCAATTKRSPPLVQRSHRLTPPSQRKKSPLAASHISMGRSEHAERAPVKRQKALTENTAAAAEVTWPDANGASSDDDFE</sequence>
<evidence type="ECO:0000256" key="2">
    <source>
        <dbReference type="SAM" id="MobiDB-lite"/>
    </source>
</evidence>
<evidence type="ECO:0000259" key="3">
    <source>
        <dbReference type="PROSITE" id="PS51192"/>
    </source>
</evidence>
<dbReference type="Gene3D" id="3.40.50.10810">
    <property type="entry name" value="Tandem AAA-ATPase domain"/>
    <property type="match status" value="1"/>
</dbReference>
<dbReference type="InterPro" id="IPR000330">
    <property type="entry name" value="SNF2_N"/>
</dbReference>
<evidence type="ECO:0000313" key="6">
    <source>
        <dbReference type="Proteomes" id="UP001491310"/>
    </source>
</evidence>
<keyword evidence="6" id="KW-1185">Reference proteome</keyword>
<gene>
    <name evidence="5" type="ORF">WJX75_007902</name>
</gene>
<dbReference type="SMART" id="SM00487">
    <property type="entry name" value="DEXDc"/>
    <property type="match status" value="1"/>
</dbReference>
<feature type="region of interest" description="Disordered" evidence="2">
    <location>
        <begin position="822"/>
        <end position="931"/>
    </location>
</feature>
<dbReference type="CDD" id="cd18793">
    <property type="entry name" value="SF2_C_SNF"/>
    <property type="match status" value="1"/>
</dbReference>
<dbReference type="InterPro" id="IPR001650">
    <property type="entry name" value="Helicase_C-like"/>
</dbReference>
<keyword evidence="1" id="KW-0378">Hydrolase</keyword>
<dbReference type="PANTHER" id="PTHR45629:SF7">
    <property type="entry name" value="DNA EXCISION REPAIR PROTEIN ERCC-6-RELATED"/>
    <property type="match status" value="1"/>
</dbReference>
<dbReference type="InterPro" id="IPR038718">
    <property type="entry name" value="SNF2-like_sf"/>
</dbReference>
<feature type="region of interest" description="Disordered" evidence="2">
    <location>
        <begin position="770"/>
        <end position="795"/>
    </location>
</feature>
<organism evidence="5 6">
    <name type="scientific">Coccomyxa subellipsoidea</name>
    <dbReference type="NCBI Taxonomy" id="248742"/>
    <lineage>
        <taxon>Eukaryota</taxon>
        <taxon>Viridiplantae</taxon>
        <taxon>Chlorophyta</taxon>
        <taxon>core chlorophytes</taxon>
        <taxon>Trebouxiophyceae</taxon>
        <taxon>Trebouxiophyceae incertae sedis</taxon>
        <taxon>Coccomyxaceae</taxon>
        <taxon>Coccomyxa</taxon>
    </lineage>
</organism>
<dbReference type="PANTHER" id="PTHR45629">
    <property type="entry name" value="SNF2/RAD54 FAMILY MEMBER"/>
    <property type="match status" value="1"/>
</dbReference>
<evidence type="ECO:0008006" key="7">
    <source>
        <dbReference type="Google" id="ProtNLM"/>
    </source>
</evidence>
<reference evidence="5 6" key="1">
    <citation type="journal article" date="2024" name="Nat. Commun.">
        <title>Phylogenomics reveals the evolutionary origins of lichenization in chlorophyte algae.</title>
        <authorList>
            <person name="Puginier C."/>
            <person name="Libourel C."/>
            <person name="Otte J."/>
            <person name="Skaloud P."/>
            <person name="Haon M."/>
            <person name="Grisel S."/>
            <person name="Petersen M."/>
            <person name="Berrin J.G."/>
            <person name="Delaux P.M."/>
            <person name="Dal Grande F."/>
            <person name="Keller J."/>
        </authorList>
    </citation>
    <scope>NUCLEOTIDE SEQUENCE [LARGE SCALE GENOMIC DNA]</scope>
    <source>
        <strain evidence="5 6">SAG 216-7</strain>
    </source>
</reference>
<dbReference type="SUPFAM" id="SSF52540">
    <property type="entry name" value="P-loop containing nucleoside triphosphate hydrolases"/>
    <property type="match status" value="2"/>
</dbReference>
<name>A0ABR2YWN3_9CHLO</name>
<feature type="compositionally biased region" description="Basic and acidic residues" evidence="2">
    <location>
        <begin position="42"/>
        <end position="51"/>
    </location>
</feature>
<dbReference type="InterPro" id="IPR049730">
    <property type="entry name" value="SNF2/RAD54-like_C"/>
</dbReference>
<dbReference type="EMBL" id="JALJOT010000004">
    <property type="protein sequence ID" value="KAK9916056.1"/>
    <property type="molecule type" value="Genomic_DNA"/>
</dbReference>
<accession>A0ABR2YWN3</accession>
<proteinExistence type="predicted"/>
<dbReference type="SMART" id="SM00490">
    <property type="entry name" value="HELICc"/>
    <property type="match status" value="1"/>
</dbReference>
<dbReference type="InterPro" id="IPR050496">
    <property type="entry name" value="SNF2_RAD54_helicase_repair"/>
</dbReference>
<feature type="domain" description="Helicase C-terminal" evidence="4">
    <location>
        <begin position="502"/>
        <end position="653"/>
    </location>
</feature>
<dbReference type="Pfam" id="PF00271">
    <property type="entry name" value="Helicase_C"/>
    <property type="match status" value="1"/>
</dbReference>
<evidence type="ECO:0000259" key="4">
    <source>
        <dbReference type="PROSITE" id="PS51194"/>
    </source>
</evidence>
<feature type="compositionally biased region" description="Acidic residues" evidence="2">
    <location>
        <begin position="24"/>
        <end position="41"/>
    </location>
</feature>
<protein>
    <recommendedName>
        <fullName evidence="7">P-loop containing nucleoside triphosphate hydrolase protein</fullName>
    </recommendedName>
</protein>
<dbReference type="CDD" id="cd18004">
    <property type="entry name" value="DEXHc_RAD54"/>
    <property type="match status" value="1"/>
</dbReference>
<dbReference type="Gene3D" id="1.20.120.850">
    <property type="entry name" value="SWI2/SNF2 ATPases, N-terminal domain"/>
    <property type="match status" value="1"/>
</dbReference>
<dbReference type="Pfam" id="PF00176">
    <property type="entry name" value="SNF2-rel_dom"/>
    <property type="match status" value="1"/>
</dbReference>
<dbReference type="PROSITE" id="PS51194">
    <property type="entry name" value="HELICASE_CTER"/>
    <property type="match status" value="1"/>
</dbReference>
<dbReference type="InterPro" id="IPR027417">
    <property type="entry name" value="P-loop_NTPase"/>
</dbReference>
<dbReference type="Gene3D" id="3.40.50.300">
    <property type="entry name" value="P-loop containing nucleotide triphosphate hydrolases"/>
    <property type="match status" value="1"/>
</dbReference>
<dbReference type="PROSITE" id="PS51192">
    <property type="entry name" value="HELICASE_ATP_BIND_1"/>
    <property type="match status" value="1"/>
</dbReference>
<feature type="region of interest" description="Disordered" evidence="2">
    <location>
        <begin position="694"/>
        <end position="719"/>
    </location>
</feature>
<feature type="compositionally biased region" description="Low complexity" evidence="2">
    <location>
        <begin position="848"/>
        <end position="859"/>
    </location>
</feature>
<evidence type="ECO:0000313" key="5">
    <source>
        <dbReference type="EMBL" id="KAK9916056.1"/>
    </source>
</evidence>
<feature type="region of interest" description="Disordered" evidence="2">
    <location>
        <begin position="1"/>
        <end position="51"/>
    </location>
</feature>
<feature type="domain" description="Helicase ATP-binding" evidence="3">
    <location>
        <begin position="187"/>
        <end position="363"/>
    </location>
</feature>